<keyword evidence="13" id="KW-0406">Ion transport</keyword>
<dbReference type="PROSITE" id="PS50846">
    <property type="entry name" value="HMA_2"/>
    <property type="match status" value="3"/>
</dbReference>
<dbReference type="FunFam" id="2.70.150.10:FF:000002">
    <property type="entry name" value="Copper-transporting ATPase 1, putative"/>
    <property type="match status" value="1"/>
</dbReference>
<dbReference type="EMBL" id="CM035409">
    <property type="protein sequence ID" value="KAH7439363.1"/>
    <property type="molecule type" value="Genomic_DNA"/>
</dbReference>
<dbReference type="SUPFAM" id="SSF56784">
    <property type="entry name" value="HAD-like"/>
    <property type="match status" value="1"/>
</dbReference>
<evidence type="ECO:0000256" key="10">
    <source>
        <dbReference type="ARBA" id="ARBA00022967"/>
    </source>
</evidence>
<comment type="subcellular location">
    <subcellularLocation>
        <location evidence="1">Membrane</location>
        <topology evidence="1">Multi-pass membrane protein</topology>
    </subcellularLocation>
</comment>
<feature type="transmembrane region" description="Helical" evidence="17">
    <location>
        <begin position="624"/>
        <end position="647"/>
    </location>
</feature>
<evidence type="ECO:0000256" key="3">
    <source>
        <dbReference type="ARBA" id="ARBA00012517"/>
    </source>
</evidence>
<feature type="region of interest" description="Disordered" evidence="18">
    <location>
        <begin position="1"/>
        <end position="28"/>
    </location>
</feature>
<comment type="catalytic activity">
    <reaction evidence="15">
        <text>Cu(+)(in) + ATP + H2O = Cu(+)(out) + ADP + phosphate + H(+)</text>
        <dbReference type="Rhea" id="RHEA:25792"/>
        <dbReference type="ChEBI" id="CHEBI:15377"/>
        <dbReference type="ChEBI" id="CHEBI:15378"/>
        <dbReference type="ChEBI" id="CHEBI:30616"/>
        <dbReference type="ChEBI" id="CHEBI:43474"/>
        <dbReference type="ChEBI" id="CHEBI:49552"/>
        <dbReference type="ChEBI" id="CHEBI:456216"/>
        <dbReference type="EC" id="7.2.2.8"/>
    </reaction>
</comment>
<dbReference type="InterPro" id="IPR001757">
    <property type="entry name" value="P_typ_ATPase"/>
</dbReference>
<keyword evidence="8 17" id="KW-0547">Nucleotide-binding</keyword>
<dbReference type="SUPFAM" id="SSF81665">
    <property type="entry name" value="Calcium ATPase, transmembrane domain M"/>
    <property type="match status" value="1"/>
</dbReference>
<evidence type="ECO:0000256" key="17">
    <source>
        <dbReference type="RuleBase" id="RU362081"/>
    </source>
</evidence>
<comment type="caution">
    <text evidence="20">The sequence shown here is derived from an EMBL/GenBank/DDBJ whole genome shotgun (WGS) entry which is preliminary data.</text>
</comment>
<gene>
    <name evidence="20" type="ORF">KP509_04G057700</name>
</gene>
<keyword evidence="7" id="KW-0677">Repeat</keyword>
<accession>A0A8T2V061</accession>
<evidence type="ECO:0000256" key="1">
    <source>
        <dbReference type="ARBA" id="ARBA00004141"/>
    </source>
</evidence>
<evidence type="ECO:0000256" key="6">
    <source>
        <dbReference type="ARBA" id="ARBA00022723"/>
    </source>
</evidence>
<dbReference type="InterPro" id="IPR036412">
    <property type="entry name" value="HAD-like_sf"/>
</dbReference>
<dbReference type="CDD" id="cd00371">
    <property type="entry name" value="HMA"/>
    <property type="match status" value="2"/>
</dbReference>
<dbReference type="NCBIfam" id="TIGR01525">
    <property type="entry name" value="ATPase-IB_hvy"/>
    <property type="match status" value="1"/>
</dbReference>
<feature type="transmembrane region" description="Helical" evidence="17">
    <location>
        <begin position="986"/>
        <end position="1007"/>
    </location>
</feature>
<sequence>MSKSTQLANWKSQSLEKKRTQSLESMRTQSLEKTTIQCDLDELDLESAPLLASEEMKGGLISANGHNDNLRVASVKLEVSVEGMTCAACSNSVEKALLNLPGITSASVALLQNKAIVEYNPSMLEEKDITEAIEDAGFDAKVLSKTVLKATSAAPHRSSALTGRFQISGLSCASCVACVEGVLQSLNGVSSAAVGLATGLGEVTFDPLVVRKEEIIAAITDAGFGAEFLESEERKKLSITIEGMFAEEDAKVVSNILTQIRGVKHFDLDILRERVEIMFDPEVVQLRTIVDALEQKASGKFKVSLSHPYSVYSSNQNMEHVQYLQLLRLSIIFSVPVLFLWIVCPRVPVLHHFVTMRCGSFIVVDWLKWLLVTPIQFIVGKRFYVGAFRSLKNMSANMDVLVAMGTTAAYMYSVFAIFYTACTGRSLVTYFETTVMLLNFVLFGKYLETVAKGKTSESIGKLLALAPTTAVLLIFDDDGNPIKEKEIDAQLIERGDVLKVYPGSKVPADGIIVRGTSHVDESMITGEAHPIPKDVGDNVIGGTLNMNGVLHLRVQHVGSEAALTQIVKLVETAQLVKAPIQKFADYVASIFVPVIVSLAFVTWLCWYMAGKFGLYSVDLSGNNLFAFSLMFAISVLVIACPCALGLATPTAVMVATGVGATNGVLIKGGEALETARNIRHVVFDKTGTLTKGKPCVTSVKLFSNMKVMDFLELSASAEAGSEHPLAKALVDYMNGFLSSQGDESSDALHIKNTGWLRNVDSFEVVPGKGVRCNVDGRKLLVGSLRLLQEQDIMISSEAETYMHNIEQMARSEVLVAIDGQLEGIFAVADPLKLEAAVVVQALKRMGISSIMVTGDNWRTARAIAKEVGIDQVVAEVLPGEKAEVIKELQERGSIVAMVGDGINDSPALAMANVGIAIGAGTDIAIEAADFVLIKNNLEGVVTAIDLSRKTFSRIRLNYIFAMGYNILAVPIAAGLLYPSLGLLLPPWAAGAAMAFSSVSVVCSSLLLKRYKRPKLLDIVNIKVQ</sequence>
<dbReference type="FunFam" id="3.40.50.1000:FF:000031">
    <property type="entry name" value="Probable copper-transporting ATPase HMA5"/>
    <property type="match status" value="1"/>
</dbReference>
<name>A0A8T2V061_CERRI</name>
<dbReference type="InterPro" id="IPR008250">
    <property type="entry name" value="ATPase_P-typ_transduc_dom_A_sf"/>
</dbReference>
<dbReference type="InterPro" id="IPR018303">
    <property type="entry name" value="ATPase_P-typ_P_site"/>
</dbReference>
<dbReference type="Pfam" id="PF00403">
    <property type="entry name" value="HMA"/>
    <property type="match status" value="2"/>
</dbReference>
<evidence type="ECO:0000313" key="21">
    <source>
        <dbReference type="Proteomes" id="UP000825935"/>
    </source>
</evidence>
<keyword evidence="6 17" id="KW-0479">Metal-binding</keyword>
<dbReference type="Gene3D" id="3.30.70.100">
    <property type="match status" value="3"/>
</dbReference>
<dbReference type="InterPro" id="IPR044492">
    <property type="entry name" value="P_typ_ATPase_HD_dom"/>
</dbReference>
<dbReference type="PANTHER" id="PTHR46594:SF6">
    <property type="entry name" value="COPPER-TRANSPORTING ATPASE RAN1"/>
    <property type="match status" value="1"/>
</dbReference>
<dbReference type="PRINTS" id="PR00943">
    <property type="entry name" value="CUATPASE"/>
</dbReference>
<dbReference type="PANTHER" id="PTHR46594">
    <property type="entry name" value="P-TYPE CATION-TRANSPORTING ATPASE"/>
    <property type="match status" value="1"/>
</dbReference>
<feature type="domain" description="HMA" evidence="19">
    <location>
        <begin position="75"/>
        <end position="141"/>
    </location>
</feature>
<organism evidence="20 21">
    <name type="scientific">Ceratopteris richardii</name>
    <name type="common">Triangle waterfern</name>
    <dbReference type="NCBI Taxonomy" id="49495"/>
    <lineage>
        <taxon>Eukaryota</taxon>
        <taxon>Viridiplantae</taxon>
        <taxon>Streptophyta</taxon>
        <taxon>Embryophyta</taxon>
        <taxon>Tracheophyta</taxon>
        <taxon>Polypodiopsida</taxon>
        <taxon>Polypodiidae</taxon>
        <taxon>Polypodiales</taxon>
        <taxon>Pteridineae</taxon>
        <taxon>Pteridaceae</taxon>
        <taxon>Parkerioideae</taxon>
        <taxon>Ceratopteris</taxon>
    </lineage>
</organism>
<dbReference type="FunFam" id="3.30.70.100:FF:000033">
    <property type="entry name" value="Copper-transporting ATPase HMA5"/>
    <property type="match status" value="1"/>
</dbReference>
<dbReference type="Proteomes" id="UP000825935">
    <property type="component" value="Chromosome 4"/>
</dbReference>
<evidence type="ECO:0000256" key="15">
    <source>
        <dbReference type="ARBA" id="ARBA00049289"/>
    </source>
</evidence>
<dbReference type="Pfam" id="PF00702">
    <property type="entry name" value="Hydrolase"/>
    <property type="match status" value="1"/>
</dbReference>
<dbReference type="SFLD" id="SFLDS00003">
    <property type="entry name" value="Haloacid_Dehalogenase"/>
    <property type="match status" value="1"/>
</dbReference>
<feature type="transmembrane region" description="Helical" evidence="17">
    <location>
        <begin position="400"/>
        <end position="421"/>
    </location>
</feature>
<dbReference type="InterPro" id="IPR017969">
    <property type="entry name" value="Heavy-metal-associated_CS"/>
</dbReference>
<dbReference type="InterPro" id="IPR023299">
    <property type="entry name" value="ATPase_P-typ_cyto_dom_N"/>
</dbReference>
<dbReference type="GO" id="GO:0005524">
    <property type="term" value="F:ATP binding"/>
    <property type="evidence" value="ECO:0007669"/>
    <property type="project" value="UniProtKB-UniRule"/>
</dbReference>
<dbReference type="SFLD" id="SFLDF00027">
    <property type="entry name" value="p-type_atpase"/>
    <property type="match status" value="1"/>
</dbReference>
<dbReference type="GO" id="GO:0016887">
    <property type="term" value="F:ATP hydrolysis activity"/>
    <property type="evidence" value="ECO:0007669"/>
    <property type="project" value="InterPro"/>
</dbReference>
<dbReference type="InterPro" id="IPR027256">
    <property type="entry name" value="P-typ_ATPase_IB"/>
</dbReference>
<dbReference type="InterPro" id="IPR036163">
    <property type="entry name" value="HMA_dom_sf"/>
</dbReference>
<dbReference type="SFLD" id="SFLDG00002">
    <property type="entry name" value="C1.7:_P-type_atpase_like"/>
    <property type="match status" value="1"/>
</dbReference>
<dbReference type="GO" id="GO:0016020">
    <property type="term" value="C:membrane"/>
    <property type="evidence" value="ECO:0007669"/>
    <property type="project" value="UniProtKB-SubCell"/>
</dbReference>
<protein>
    <recommendedName>
        <fullName evidence="3">P-type Cu(+) transporter</fullName>
        <ecNumber evidence="3">7.2.2.8</ecNumber>
    </recommendedName>
    <alternativeName>
        <fullName evidence="16">Protein HEAVY METAL ATPASE 5</fullName>
    </alternativeName>
</protein>
<keyword evidence="12" id="KW-0186">Copper</keyword>
<evidence type="ECO:0000259" key="19">
    <source>
        <dbReference type="PROSITE" id="PS50846"/>
    </source>
</evidence>
<keyword evidence="4" id="KW-0813">Transport</keyword>
<feature type="domain" description="HMA" evidence="19">
    <location>
        <begin position="235"/>
        <end position="301"/>
    </location>
</feature>
<dbReference type="PRINTS" id="PR00119">
    <property type="entry name" value="CATATPASE"/>
</dbReference>
<proteinExistence type="inferred from homology"/>
<keyword evidence="11 17" id="KW-1133">Transmembrane helix</keyword>
<dbReference type="SUPFAM" id="SSF81653">
    <property type="entry name" value="Calcium ATPase, transduction domain A"/>
    <property type="match status" value="1"/>
</dbReference>
<dbReference type="EC" id="7.2.2.8" evidence="3"/>
<dbReference type="InterPro" id="IPR059000">
    <property type="entry name" value="ATPase_P-type_domA"/>
</dbReference>
<dbReference type="PRINTS" id="PR00942">
    <property type="entry name" value="CUATPASEI"/>
</dbReference>
<evidence type="ECO:0000256" key="12">
    <source>
        <dbReference type="ARBA" id="ARBA00023008"/>
    </source>
</evidence>
<dbReference type="Gene3D" id="3.40.50.1000">
    <property type="entry name" value="HAD superfamily/HAD-like"/>
    <property type="match status" value="1"/>
</dbReference>
<feature type="transmembrane region" description="Helical" evidence="17">
    <location>
        <begin position="586"/>
        <end position="609"/>
    </location>
</feature>
<feature type="compositionally biased region" description="Polar residues" evidence="18">
    <location>
        <begin position="1"/>
        <end position="13"/>
    </location>
</feature>
<dbReference type="NCBIfam" id="TIGR01494">
    <property type="entry name" value="ATPase_P-type"/>
    <property type="match status" value="2"/>
</dbReference>
<dbReference type="CDD" id="cd02094">
    <property type="entry name" value="P-type_ATPase_Cu-like"/>
    <property type="match status" value="1"/>
</dbReference>
<dbReference type="InterPro" id="IPR023214">
    <property type="entry name" value="HAD_sf"/>
</dbReference>
<dbReference type="OrthoDB" id="432719at2759"/>
<comment type="similarity">
    <text evidence="2 17">Belongs to the cation transport ATPase (P-type) (TC 3.A.3) family. Type IB subfamily.</text>
</comment>
<dbReference type="Pfam" id="PF00122">
    <property type="entry name" value="E1-E2_ATPase"/>
    <property type="match status" value="1"/>
</dbReference>
<evidence type="ECO:0000313" key="20">
    <source>
        <dbReference type="EMBL" id="KAH7439363.1"/>
    </source>
</evidence>
<evidence type="ECO:0000256" key="14">
    <source>
        <dbReference type="ARBA" id="ARBA00023136"/>
    </source>
</evidence>
<evidence type="ECO:0000256" key="7">
    <source>
        <dbReference type="ARBA" id="ARBA00022737"/>
    </source>
</evidence>
<dbReference type="Gene3D" id="2.70.150.10">
    <property type="entry name" value="Calcium-transporting ATPase, cytoplasmic transduction domain A"/>
    <property type="match status" value="1"/>
</dbReference>
<evidence type="ECO:0000256" key="16">
    <source>
        <dbReference type="ARBA" id="ARBA00077729"/>
    </source>
</evidence>
<feature type="domain" description="HMA" evidence="19">
    <location>
        <begin position="161"/>
        <end position="227"/>
    </location>
</feature>
<evidence type="ECO:0000256" key="18">
    <source>
        <dbReference type="SAM" id="MobiDB-lite"/>
    </source>
</evidence>
<evidence type="ECO:0000256" key="13">
    <source>
        <dbReference type="ARBA" id="ARBA00023065"/>
    </source>
</evidence>
<dbReference type="InterPro" id="IPR006122">
    <property type="entry name" value="HMA_Cu_ion-bd"/>
</dbReference>
<evidence type="ECO:0000256" key="11">
    <source>
        <dbReference type="ARBA" id="ARBA00022989"/>
    </source>
</evidence>
<evidence type="ECO:0000256" key="5">
    <source>
        <dbReference type="ARBA" id="ARBA00022692"/>
    </source>
</evidence>
<dbReference type="PROSITE" id="PS00154">
    <property type="entry name" value="ATPASE_E1_E2"/>
    <property type="match status" value="1"/>
</dbReference>
<dbReference type="OMA" id="HWMLPAW"/>
<dbReference type="FunFam" id="3.30.70.100:FF:000001">
    <property type="entry name" value="ATPase copper transporting beta"/>
    <property type="match status" value="1"/>
</dbReference>
<dbReference type="NCBIfam" id="TIGR00003">
    <property type="entry name" value="copper ion binding protein"/>
    <property type="match status" value="2"/>
</dbReference>
<keyword evidence="21" id="KW-1185">Reference proteome</keyword>
<feature type="transmembrane region" description="Helical" evidence="17">
    <location>
        <begin position="360"/>
        <end position="379"/>
    </location>
</feature>
<evidence type="ECO:0000256" key="2">
    <source>
        <dbReference type="ARBA" id="ARBA00006024"/>
    </source>
</evidence>
<keyword evidence="14 17" id="KW-0472">Membrane</keyword>
<keyword evidence="5 17" id="KW-0812">Transmembrane</keyword>
<evidence type="ECO:0000256" key="9">
    <source>
        <dbReference type="ARBA" id="ARBA00022840"/>
    </source>
</evidence>
<dbReference type="PROSITE" id="PS01047">
    <property type="entry name" value="HMA_1"/>
    <property type="match status" value="2"/>
</dbReference>
<dbReference type="AlphaFoldDB" id="A0A8T2V061"/>
<dbReference type="InterPro" id="IPR006121">
    <property type="entry name" value="HMA_dom"/>
</dbReference>
<feature type="transmembrane region" description="Helical" evidence="17">
    <location>
        <begin position="427"/>
        <end position="447"/>
    </location>
</feature>
<feature type="transmembrane region" description="Helical" evidence="17">
    <location>
        <begin position="958"/>
        <end position="980"/>
    </location>
</feature>
<dbReference type="Gene3D" id="3.40.1110.10">
    <property type="entry name" value="Calcium-transporting ATPase, cytoplasmic domain N"/>
    <property type="match status" value="1"/>
</dbReference>
<evidence type="ECO:0000256" key="4">
    <source>
        <dbReference type="ARBA" id="ARBA00022448"/>
    </source>
</evidence>
<dbReference type="SUPFAM" id="SSF55008">
    <property type="entry name" value="HMA, heavy metal-associated domain"/>
    <property type="match status" value="3"/>
</dbReference>
<dbReference type="GO" id="GO:0140581">
    <property type="term" value="F:P-type monovalent copper transporter activity"/>
    <property type="evidence" value="ECO:0007669"/>
    <property type="project" value="UniProtKB-EC"/>
</dbReference>
<keyword evidence="9 17" id="KW-0067">ATP-binding</keyword>
<keyword evidence="10" id="KW-1278">Translocase</keyword>
<dbReference type="InterPro" id="IPR023298">
    <property type="entry name" value="ATPase_P-typ_TM_dom_sf"/>
</dbReference>
<reference evidence="20" key="1">
    <citation type="submission" date="2021-08" db="EMBL/GenBank/DDBJ databases">
        <title>WGS assembly of Ceratopteris richardii.</title>
        <authorList>
            <person name="Marchant D.B."/>
            <person name="Chen G."/>
            <person name="Jenkins J."/>
            <person name="Shu S."/>
            <person name="Leebens-Mack J."/>
            <person name="Grimwood J."/>
            <person name="Schmutz J."/>
            <person name="Soltis P."/>
            <person name="Soltis D."/>
            <person name="Chen Z.-H."/>
        </authorList>
    </citation>
    <scope>NUCLEOTIDE SEQUENCE</scope>
    <source>
        <strain evidence="20">Whitten #5841</strain>
        <tissue evidence="20">Leaf</tissue>
    </source>
</reference>
<dbReference type="GO" id="GO:0005507">
    <property type="term" value="F:copper ion binding"/>
    <property type="evidence" value="ECO:0007669"/>
    <property type="project" value="InterPro"/>
</dbReference>
<evidence type="ECO:0000256" key="8">
    <source>
        <dbReference type="ARBA" id="ARBA00022741"/>
    </source>
</evidence>
<feature type="transmembrane region" description="Helical" evidence="17">
    <location>
        <begin position="326"/>
        <end position="348"/>
    </location>
</feature>